<organism evidence="1 2">
    <name type="scientific">Thermotalea metallivorans</name>
    <dbReference type="NCBI Taxonomy" id="520762"/>
    <lineage>
        <taxon>Bacteria</taxon>
        <taxon>Bacillati</taxon>
        <taxon>Bacillota</taxon>
        <taxon>Clostridia</taxon>
        <taxon>Peptostreptococcales</taxon>
        <taxon>Thermotaleaceae</taxon>
        <taxon>Thermotalea</taxon>
    </lineage>
</organism>
<dbReference type="RefSeq" id="WP_157064981.1">
    <property type="nucleotide sequence ID" value="NZ_LOEE01000044.1"/>
</dbReference>
<dbReference type="Proteomes" id="UP000070456">
    <property type="component" value="Unassembled WGS sequence"/>
</dbReference>
<evidence type="ECO:0000313" key="2">
    <source>
        <dbReference type="Proteomes" id="UP000070456"/>
    </source>
</evidence>
<comment type="caution">
    <text evidence="1">The sequence shown here is derived from an EMBL/GenBank/DDBJ whole genome shotgun (WGS) entry which is preliminary data.</text>
</comment>
<keyword evidence="2" id="KW-1185">Reference proteome</keyword>
<name>A0A140L2Z6_9FIRM</name>
<gene>
    <name evidence="1" type="ORF">AN619_20200</name>
</gene>
<accession>A0A140L2Z6</accession>
<dbReference type="AlphaFoldDB" id="A0A140L2Z6"/>
<evidence type="ECO:0000313" key="1">
    <source>
        <dbReference type="EMBL" id="KXG74921.1"/>
    </source>
</evidence>
<reference evidence="1 2" key="1">
    <citation type="submission" date="2015-12" db="EMBL/GenBank/DDBJ databases">
        <title>Draft genome sequence of the thermoanaerobe Thermotalea metallivorans, an isolate from the runoff channel of the Great Artesian Basin, Australia.</title>
        <authorList>
            <person name="Patel B.K."/>
        </authorList>
    </citation>
    <scope>NUCLEOTIDE SEQUENCE [LARGE SCALE GENOMIC DNA]</scope>
    <source>
        <strain evidence="1 2">B2-1</strain>
    </source>
</reference>
<sequence length="45" mass="5448">MEIVHEKKDRDISYKTYMNEECDETFIDMKEEVGVMDEAEARELF</sequence>
<protein>
    <submittedName>
        <fullName evidence="1">Uncharacterized protein</fullName>
    </submittedName>
</protein>
<proteinExistence type="predicted"/>
<dbReference type="EMBL" id="LOEE01000044">
    <property type="protein sequence ID" value="KXG74921.1"/>
    <property type="molecule type" value="Genomic_DNA"/>
</dbReference>